<keyword evidence="5 9" id="KW-0812">Transmembrane</keyword>
<feature type="transmembrane region" description="Helical" evidence="9">
    <location>
        <begin position="191"/>
        <end position="216"/>
    </location>
</feature>
<evidence type="ECO:0000313" key="11">
    <source>
        <dbReference type="EMBL" id="QNO14649.1"/>
    </source>
</evidence>
<dbReference type="EMBL" id="CP058559">
    <property type="protein sequence ID" value="QNO14649.1"/>
    <property type="molecule type" value="Genomic_DNA"/>
</dbReference>
<dbReference type="PIRSF" id="PIRSF006351">
    <property type="entry name" value="PTS_EIIC-Cellobiose"/>
    <property type="match status" value="1"/>
</dbReference>
<dbReference type="KEGG" id="acae:HYG86_07545"/>
<keyword evidence="6 9" id="KW-1133">Transmembrane helix</keyword>
<feature type="domain" description="PTS EIIC type-3" evidence="10">
    <location>
        <begin position="11"/>
        <end position="430"/>
    </location>
</feature>
<sequence length="452" mass="49061">MGFLDSLAAWLEKHLLPIAGKIGRQKHLASMRDGFIAILPMVMMGAVVTMLNHVFFQDASLIGEQLNKMGWYASGIQPFLNTYIIPVMGQIWWGTLALGVIFSVFTISYHLGQAYEVDGLSSGIVATVCYLTLLPQAASEAAGWGTLSWTSFNSSAVFTGLITAMVATEIFRRITKKGWVIKMPEQVPPAVSRAFSAIIPGGVTMLIFGIISIIFIDFVGTPLKDFIDQTIQSPLVNLGQSPITLIFLLMISQLLWFFGLHGMNIVGPVVDTMYGPALQANFEAVTAMGETAPHVLTRNFVDVYGMHGGSGATLGLIIAIYLFSKRQEYKELAKLATPSGVFQINEPVIYGLPIVLNPLMFIPFIITPAITIFLAWLFTGPIPFAGRLYMNAPWTTPPVISAFLASGGNIQATILAAVTFALSILIYAPFVIVANKQVSSQEQQVASQNLTI</sequence>
<gene>
    <name evidence="11" type="ORF">HYG86_07545</name>
</gene>
<dbReference type="InterPro" id="IPR004501">
    <property type="entry name" value="PTS_EIIC_3"/>
</dbReference>
<evidence type="ECO:0000256" key="3">
    <source>
        <dbReference type="ARBA" id="ARBA00022475"/>
    </source>
</evidence>
<organism evidence="11 12">
    <name type="scientific">Alkalicella caledoniensis</name>
    <dbReference type="NCBI Taxonomy" id="2731377"/>
    <lineage>
        <taxon>Bacteria</taxon>
        <taxon>Bacillati</taxon>
        <taxon>Bacillota</taxon>
        <taxon>Clostridia</taxon>
        <taxon>Eubacteriales</taxon>
        <taxon>Proteinivoracaceae</taxon>
        <taxon>Alkalicella</taxon>
    </lineage>
</organism>
<evidence type="ECO:0000256" key="5">
    <source>
        <dbReference type="ARBA" id="ARBA00022692"/>
    </source>
</evidence>
<keyword evidence="12" id="KW-1185">Reference proteome</keyword>
<proteinExistence type="predicted"/>
<feature type="transmembrane region" description="Helical" evidence="9">
    <location>
        <begin position="410"/>
        <end position="434"/>
    </location>
</feature>
<dbReference type="NCBIfam" id="TIGR00410">
    <property type="entry name" value="lacE"/>
    <property type="match status" value="1"/>
</dbReference>
<evidence type="ECO:0000256" key="8">
    <source>
        <dbReference type="PIRNR" id="PIRNR006351"/>
    </source>
</evidence>
<feature type="transmembrane region" description="Helical" evidence="9">
    <location>
        <begin position="236"/>
        <end position="258"/>
    </location>
</feature>
<evidence type="ECO:0000256" key="9">
    <source>
        <dbReference type="SAM" id="Phobius"/>
    </source>
</evidence>
<feature type="transmembrane region" description="Helical" evidence="9">
    <location>
        <begin position="119"/>
        <end position="138"/>
    </location>
</feature>
<evidence type="ECO:0000313" key="12">
    <source>
        <dbReference type="Proteomes" id="UP000516160"/>
    </source>
</evidence>
<dbReference type="GO" id="GO:0008982">
    <property type="term" value="F:protein-N(PI)-phosphohistidine-sugar phosphotransferase activity"/>
    <property type="evidence" value="ECO:0007669"/>
    <property type="project" value="UniProtKB-UniRule"/>
</dbReference>
<comment type="function">
    <text evidence="8">The phosphoenolpyruvate-dependent sugar phosphotransferase system (PTS), a major carbohydrate active -transport system, catalyzes the phosphorylation of incoming sugar substrates concomitant with their translocation across the cell membrane.</text>
</comment>
<keyword evidence="2 8" id="KW-0813">Transport</keyword>
<evidence type="ECO:0000256" key="2">
    <source>
        <dbReference type="ARBA" id="ARBA00022448"/>
    </source>
</evidence>
<dbReference type="GO" id="GO:0005886">
    <property type="term" value="C:plasma membrane"/>
    <property type="evidence" value="ECO:0007669"/>
    <property type="project" value="UniProtKB-SubCell"/>
</dbReference>
<evidence type="ECO:0000256" key="1">
    <source>
        <dbReference type="ARBA" id="ARBA00004651"/>
    </source>
</evidence>
<keyword evidence="4 8" id="KW-0762">Sugar transport</keyword>
<evidence type="ECO:0000256" key="4">
    <source>
        <dbReference type="ARBA" id="ARBA00022597"/>
    </source>
</evidence>
<comment type="subcellular location">
    <subcellularLocation>
        <location evidence="1">Cell membrane</location>
        <topology evidence="1">Multi-pass membrane protein</topology>
    </subcellularLocation>
</comment>
<dbReference type="RefSeq" id="WP_213168516.1">
    <property type="nucleotide sequence ID" value="NZ_CP058559.1"/>
</dbReference>
<dbReference type="PANTHER" id="PTHR33989:SF4">
    <property type="entry name" value="PTS SYSTEM N,N'-DIACETYLCHITOBIOSE-SPECIFIC EIIC COMPONENT"/>
    <property type="match status" value="1"/>
</dbReference>
<reference evidence="11 12" key="1">
    <citation type="submission" date="2020-07" db="EMBL/GenBank/DDBJ databases">
        <title>Alkalicella. sp. LB2 genome.</title>
        <authorList>
            <person name="Postec A."/>
            <person name="Quemeneur M."/>
        </authorList>
    </citation>
    <scope>NUCLEOTIDE SEQUENCE [LARGE SCALE GENOMIC DNA]</scope>
    <source>
        <strain evidence="11 12">LB2</strain>
    </source>
</reference>
<feature type="transmembrane region" description="Helical" evidence="9">
    <location>
        <begin position="303"/>
        <end position="323"/>
    </location>
</feature>
<protein>
    <recommendedName>
        <fullName evidence="8">Permease IIC component</fullName>
    </recommendedName>
</protein>
<keyword evidence="3 8" id="KW-1003">Cell membrane</keyword>
<dbReference type="InterPro" id="IPR051088">
    <property type="entry name" value="PTS_Sugar-EIIC/EIIB"/>
</dbReference>
<dbReference type="AlphaFoldDB" id="A0A7G9W7I7"/>
<evidence type="ECO:0000256" key="7">
    <source>
        <dbReference type="ARBA" id="ARBA00023136"/>
    </source>
</evidence>
<dbReference type="Proteomes" id="UP000516160">
    <property type="component" value="Chromosome"/>
</dbReference>
<dbReference type="InterPro" id="IPR003352">
    <property type="entry name" value="PTS_EIIC"/>
</dbReference>
<name>A0A7G9W7I7_ALKCA</name>
<feature type="transmembrane region" description="Helical" evidence="9">
    <location>
        <begin position="34"/>
        <end position="56"/>
    </location>
</feature>
<dbReference type="PROSITE" id="PS51105">
    <property type="entry name" value="PTS_EIIC_TYPE_3"/>
    <property type="match status" value="1"/>
</dbReference>
<feature type="transmembrane region" description="Helical" evidence="9">
    <location>
        <begin position="150"/>
        <end position="171"/>
    </location>
</feature>
<dbReference type="PANTHER" id="PTHR33989">
    <property type="match status" value="1"/>
</dbReference>
<evidence type="ECO:0000256" key="6">
    <source>
        <dbReference type="ARBA" id="ARBA00022989"/>
    </source>
</evidence>
<dbReference type="Pfam" id="PF02378">
    <property type="entry name" value="PTS_EIIC"/>
    <property type="match status" value="1"/>
</dbReference>
<dbReference type="InterPro" id="IPR004796">
    <property type="entry name" value="PTS_IIC_cello"/>
</dbReference>
<feature type="transmembrane region" description="Helical" evidence="9">
    <location>
        <begin position="91"/>
        <end position="112"/>
    </location>
</feature>
<keyword evidence="7 8" id="KW-0472">Membrane</keyword>
<evidence type="ECO:0000259" key="10">
    <source>
        <dbReference type="PROSITE" id="PS51105"/>
    </source>
</evidence>
<dbReference type="GO" id="GO:0009401">
    <property type="term" value="P:phosphoenolpyruvate-dependent sugar phosphotransferase system"/>
    <property type="evidence" value="ECO:0007669"/>
    <property type="project" value="InterPro"/>
</dbReference>
<accession>A0A7G9W7I7</accession>